<organism evidence="7 8">
    <name type="scientific">Marinospirillum celere</name>
    <dbReference type="NCBI Taxonomy" id="1122252"/>
    <lineage>
        <taxon>Bacteria</taxon>
        <taxon>Pseudomonadati</taxon>
        <taxon>Pseudomonadota</taxon>
        <taxon>Gammaproteobacteria</taxon>
        <taxon>Oceanospirillales</taxon>
        <taxon>Oceanospirillaceae</taxon>
        <taxon>Marinospirillum</taxon>
    </lineage>
</organism>
<name>A0A1I1HJN0_9GAMM</name>
<dbReference type="RefSeq" id="WP_091962574.1">
    <property type="nucleotide sequence ID" value="NZ_FOLH01000003.1"/>
</dbReference>
<evidence type="ECO:0000256" key="3">
    <source>
        <dbReference type="ARBA" id="ARBA00022803"/>
    </source>
</evidence>
<dbReference type="GO" id="GO:0019867">
    <property type="term" value="C:outer membrane"/>
    <property type="evidence" value="ECO:0007669"/>
    <property type="project" value="InterPro"/>
</dbReference>
<keyword evidence="1 5" id="KW-0732">Signal</keyword>
<dbReference type="InterPro" id="IPR008410">
    <property type="entry name" value="BCSC_C"/>
</dbReference>
<dbReference type="OrthoDB" id="174989at2"/>
<feature type="chain" id="PRO_5011549151" evidence="5">
    <location>
        <begin position="20"/>
        <end position="758"/>
    </location>
</feature>
<sequence>MNRILLTGLLLVQAFALIAAQPDLLQHQQWPEATQRQLTGDQYLRPAIPETGAAVAEVDTTGIWFHLRHGNRAQAASELNRLQIANPDWQPADELLQAFQQPKTQPEVTVEKTEDPYNLDMGRLAGISGENQAIRELSSEHLQQLAEQTLERQHTNNALLLGWIYLQRDEAPLALPLFQEAANWQPGSDAEDGLAASHFQLALQAIQAQQPEEALQQAGLSQQHGRTTAYADLGWLLYEAQLYAAAQTAFAQSPVTESSIYGQLLTLQAQQQYAAAENLACAERSRSQRLTEICDDLGPLLAWAAFEAADYRQAAERFDPLLTAAPENADYAFALEESLQRLNATAGLDEARQRHPLLRSKVSRLAFDRAWGRKQFDLAQRTRAASTLAGREDWQVTFGLKGRIKQGDRGLTRLTHYQPYVAATRLWDEVRMGVSLQSDHFRSGRPPLTADFGSQPDEQAERRALAQSHSVSPELSARHERDGLTLQGSFFTVHSGEAKDSQAYGQLQGDWYPDSGLVSLNLFRLPLEDSLLARQGARDPTSDRDWGQVADQGGRLLVALPIRDQASVAFSGTLASQQGRRVAGNDRKALRVDLARDFAEDFSELELDYLRLGPFVEWMSWDKNLSHFTLGQGGYYSPQQLWRLGLQLELLSAEARDWQLRVRTGLSWNWAREAESSRYPLDEDGQVYASSRSSGPGAELMLEGVWRASSHLLAGGYFGHALADDYRDTSFGLLVRVPLQSRHAVISADLPLSSLPGH</sequence>
<evidence type="ECO:0000313" key="7">
    <source>
        <dbReference type="EMBL" id="SFC21300.1"/>
    </source>
</evidence>
<dbReference type="AlphaFoldDB" id="A0A1I1HJN0"/>
<evidence type="ECO:0000313" key="8">
    <source>
        <dbReference type="Proteomes" id="UP000199058"/>
    </source>
</evidence>
<dbReference type="Pfam" id="PF05420">
    <property type="entry name" value="BCSC_C"/>
    <property type="match status" value="1"/>
</dbReference>
<keyword evidence="8" id="KW-1185">Reference proteome</keyword>
<dbReference type="EMBL" id="FOLH01000003">
    <property type="protein sequence ID" value="SFC21300.1"/>
    <property type="molecule type" value="Genomic_DNA"/>
</dbReference>
<dbReference type="Proteomes" id="UP000199058">
    <property type="component" value="Unassembled WGS sequence"/>
</dbReference>
<dbReference type="PROSITE" id="PS50008">
    <property type="entry name" value="PIPLC_Y_DOMAIN"/>
    <property type="match status" value="1"/>
</dbReference>
<accession>A0A1I1HJN0</accession>
<dbReference type="GO" id="GO:0006629">
    <property type="term" value="P:lipid metabolic process"/>
    <property type="evidence" value="ECO:0007669"/>
    <property type="project" value="InterPro"/>
</dbReference>
<dbReference type="GO" id="GO:0030244">
    <property type="term" value="P:cellulose biosynthetic process"/>
    <property type="evidence" value="ECO:0007669"/>
    <property type="project" value="InterPro"/>
</dbReference>
<dbReference type="GO" id="GO:0035556">
    <property type="term" value="P:intracellular signal transduction"/>
    <property type="evidence" value="ECO:0007669"/>
    <property type="project" value="InterPro"/>
</dbReference>
<dbReference type="STRING" id="1122252.SAMN05660443_1915"/>
<protein>
    <submittedName>
        <fullName evidence="7">Cellulose synthase operon protein C C-terminus (BCSC_C)</fullName>
    </submittedName>
</protein>
<evidence type="ECO:0000256" key="4">
    <source>
        <dbReference type="SAM" id="MobiDB-lite"/>
    </source>
</evidence>
<feature type="signal peptide" evidence="5">
    <location>
        <begin position="1"/>
        <end position="19"/>
    </location>
</feature>
<gene>
    <name evidence="7" type="ORF">SAMN05660443_1915</name>
</gene>
<dbReference type="GO" id="GO:0004435">
    <property type="term" value="F:phosphatidylinositol-4,5-bisphosphate phospholipase C activity"/>
    <property type="evidence" value="ECO:0007669"/>
    <property type="project" value="InterPro"/>
</dbReference>
<feature type="region of interest" description="Disordered" evidence="4">
    <location>
        <begin position="439"/>
        <end position="479"/>
    </location>
</feature>
<keyword evidence="3" id="KW-0802">TPR repeat</keyword>
<evidence type="ECO:0000259" key="6">
    <source>
        <dbReference type="PROSITE" id="PS50008"/>
    </source>
</evidence>
<evidence type="ECO:0000256" key="1">
    <source>
        <dbReference type="ARBA" id="ARBA00022729"/>
    </source>
</evidence>
<evidence type="ECO:0000256" key="2">
    <source>
        <dbReference type="ARBA" id="ARBA00022737"/>
    </source>
</evidence>
<keyword evidence="2" id="KW-0677">Repeat</keyword>
<reference evidence="7 8" key="1">
    <citation type="submission" date="2016-10" db="EMBL/GenBank/DDBJ databases">
        <authorList>
            <person name="de Groot N.N."/>
        </authorList>
    </citation>
    <scope>NUCLEOTIDE SEQUENCE [LARGE SCALE GENOMIC DNA]</scope>
    <source>
        <strain evidence="7 8">DSM 18438</strain>
    </source>
</reference>
<evidence type="ECO:0000256" key="5">
    <source>
        <dbReference type="SAM" id="SignalP"/>
    </source>
</evidence>
<feature type="domain" description="PI-PLC Y-box" evidence="6">
    <location>
        <begin position="636"/>
        <end position="666"/>
    </location>
</feature>
<proteinExistence type="predicted"/>
<dbReference type="InterPro" id="IPR001711">
    <property type="entry name" value="PLipase_C_Pinositol-sp_Y"/>
</dbReference>